<dbReference type="EMBL" id="KV425583">
    <property type="protein sequence ID" value="KZT23646.1"/>
    <property type="molecule type" value="Genomic_DNA"/>
</dbReference>
<protein>
    <submittedName>
        <fullName evidence="2">Uncharacterized protein</fullName>
    </submittedName>
</protein>
<gene>
    <name evidence="2" type="ORF">NEOLEDRAFT_1136112</name>
</gene>
<proteinExistence type="predicted"/>
<evidence type="ECO:0000313" key="3">
    <source>
        <dbReference type="Proteomes" id="UP000076761"/>
    </source>
</evidence>
<reference evidence="2 3" key="1">
    <citation type="journal article" date="2016" name="Mol. Biol. Evol.">
        <title>Comparative Genomics of Early-Diverging Mushroom-Forming Fungi Provides Insights into the Origins of Lignocellulose Decay Capabilities.</title>
        <authorList>
            <person name="Nagy L.G."/>
            <person name="Riley R."/>
            <person name="Tritt A."/>
            <person name="Adam C."/>
            <person name="Daum C."/>
            <person name="Floudas D."/>
            <person name="Sun H."/>
            <person name="Yadav J.S."/>
            <person name="Pangilinan J."/>
            <person name="Larsson K.H."/>
            <person name="Matsuura K."/>
            <person name="Barry K."/>
            <person name="Labutti K."/>
            <person name="Kuo R."/>
            <person name="Ohm R.A."/>
            <person name="Bhattacharya S.S."/>
            <person name="Shirouzu T."/>
            <person name="Yoshinaga Y."/>
            <person name="Martin F.M."/>
            <person name="Grigoriev I.V."/>
            <person name="Hibbett D.S."/>
        </authorList>
    </citation>
    <scope>NUCLEOTIDE SEQUENCE [LARGE SCALE GENOMIC DNA]</scope>
    <source>
        <strain evidence="2 3">HHB14362 ss-1</strain>
    </source>
</reference>
<dbReference type="AlphaFoldDB" id="A0A165RD58"/>
<feature type="region of interest" description="Disordered" evidence="1">
    <location>
        <begin position="97"/>
        <end position="119"/>
    </location>
</feature>
<evidence type="ECO:0000313" key="2">
    <source>
        <dbReference type="EMBL" id="KZT23646.1"/>
    </source>
</evidence>
<evidence type="ECO:0000256" key="1">
    <source>
        <dbReference type="SAM" id="MobiDB-lite"/>
    </source>
</evidence>
<dbReference type="InParanoid" id="A0A165RD58"/>
<dbReference type="Proteomes" id="UP000076761">
    <property type="component" value="Unassembled WGS sequence"/>
</dbReference>
<keyword evidence="3" id="KW-1185">Reference proteome</keyword>
<sequence length="152" mass="17008">MKSRQRSGNSLIEDSPLLSRETNASSGLSLSLQRHTQLKNVAHSTMLYNPANSRRTEPSHARTALPTCNVLRNTVPLLLRLAVAHVARLLVPSKPSPRPHVLRGSFSIPPQIDHSNQTGRESERIRINGGETMMRYTKTRDGRTYFSNTVIE</sequence>
<name>A0A165RD58_9AGAM</name>
<organism evidence="2 3">
    <name type="scientific">Neolentinus lepideus HHB14362 ss-1</name>
    <dbReference type="NCBI Taxonomy" id="1314782"/>
    <lineage>
        <taxon>Eukaryota</taxon>
        <taxon>Fungi</taxon>
        <taxon>Dikarya</taxon>
        <taxon>Basidiomycota</taxon>
        <taxon>Agaricomycotina</taxon>
        <taxon>Agaricomycetes</taxon>
        <taxon>Gloeophyllales</taxon>
        <taxon>Gloeophyllaceae</taxon>
        <taxon>Neolentinus</taxon>
    </lineage>
</organism>
<accession>A0A165RD58</accession>